<evidence type="ECO:0000313" key="2">
    <source>
        <dbReference type="Proteomes" id="UP000765509"/>
    </source>
</evidence>
<dbReference type="EMBL" id="AVOT02036780">
    <property type="protein sequence ID" value="MBW0531362.1"/>
    <property type="molecule type" value="Genomic_DNA"/>
</dbReference>
<organism evidence="1 2">
    <name type="scientific">Austropuccinia psidii MF-1</name>
    <dbReference type="NCBI Taxonomy" id="1389203"/>
    <lineage>
        <taxon>Eukaryota</taxon>
        <taxon>Fungi</taxon>
        <taxon>Dikarya</taxon>
        <taxon>Basidiomycota</taxon>
        <taxon>Pucciniomycotina</taxon>
        <taxon>Pucciniomycetes</taxon>
        <taxon>Pucciniales</taxon>
        <taxon>Sphaerophragmiaceae</taxon>
        <taxon>Austropuccinia</taxon>
    </lineage>
</organism>
<dbReference type="AlphaFoldDB" id="A0A9Q3F742"/>
<dbReference type="Proteomes" id="UP000765509">
    <property type="component" value="Unassembled WGS sequence"/>
</dbReference>
<evidence type="ECO:0000313" key="1">
    <source>
        <dbReference type="EMBL" id="MBW0531362.1"/>
    </source>
</evidence>
<keyword evidence="2" id="KW-1185">Reference proteome</keyword>
<accession>A0A9Q3F742</accession>
<reference evidence="1" key="1">
    <citation type="submission" date="2021-03" db="EMBL/GenBank/DDBJ databases">
        <title>Draft genome sequence of rust myrtle Austropuccinia psidii MF-1, a brazilian biotype.</title>
        <authorList>
            <person name="Quecine M.C."/>
            <person name="Pachon D.M.R."/>
            <person name="Bonatelli M.L."/>
            <person name="Correr F.H."/>
            <person name="Franceschini L.M."/>
            <person name="Leite T.F."/>
            <person name="Margarido G.R.A."/>
            <person name="Almeida C.A."/>
            <person name="Ferrarezi J.A."/>
            <person name="Labate C.A."/>
        </authorList>
    </citation>
    <scope>NUCLEOTIDE SEQUENCE</scope>
    <source>
        <strain evidence="1">MF-1</strain>
    </source>
</reference>
<name>A0A9Q3F742_9BASI</name>
<protein>
    <submittedName>
        <fullName evidence="1">Uncharacterized protein</fullName>
    </submittedName>
</protein>
<comment type="caution">
    <text evidence="1">The sequence shown here is derived from an EMBL/GenBank/DDBJ whole genome shotgun (WGS) entry which is preliminary data.</text>
</comment>
<sequence length="115" mass="12480">MDSATLPKNSLHLNVAQLCDQKPSLWEDPAMYSLVENQEAVCLKSVQTEEKVGVLVATLALPGLTEAPPSSRHPPLLEEIETRHDNPIKQLPLCVPLVKLESGHATDPQTSPGEP</sequence>
<gene>
    <name evidence="1" type="ORF">O181_071077</name>
</gene>
<proteinExistence type="predicted"/>